<dbReference type="SUPFAM" id="SSF52440">
    <property type="entry name" value="PreATP-grasp domain"/>
    <property type="match status" value="1"/>
</dbReference>
<feature type="active site" evidence="23">
    <location>
        <position position="15"/>
    </location>
</feature>
<evidence type="ECO:0000256" key="17">
    <source>
        <dbReference type="ARBA" id="ARBA00047614"/>
    </source>
</evidence>
<comment type="pathway">
    <text evidence="4 22">Cell wall biogenesis; peptidoglycan biosynthesis.</text>
</comment>
<dbReference type="SUPFAM" id="SSF56059">
    <property type="entry name" value="Glutathione synthetase ATP-binding domain-like"/>
    <property type="match status" value="1"/>
</dbReference>
<keyword evidence="7 22" id="KW-0963">Cytoplasm</keyword>
<dbReference type="Pfam" id="PF01820">
    <property type="entry name" value="Dala_Dala_lig_N"/>
    <property type="match status" value="1"/>
</dbReference>
<comment type="function">
    <text evidence="2 22">Cell wall formation.</text>
</comment>
<feature type="domain" description="ATP-grasp" evidence="27">
    <location>
        <begin position="145"/>
        <end position="353"/>
    </location>
</feature>
<feature type="active site" evidence="23">
    <location>
        <position position="194"/>
    </location>
</feature>
<dbReference type="FunFam" id="3.30.1490.20:FF:000007">
    <property type="entry name" value="D-alanine--D-alanine ligase"/>
    <property type="match status" value="1"/>
</dbReference>
<keyword evidence="16 22" id="KW-0961">Cell wall biogenesis/degradation</keyword>
<keyword evidence="12 25" id="KW-0460">Magnesium</keyword>
<evidence type="ECO:0000256" key="5">
    <source>
        <dbReference type="ARBA" id="ARBA00010871"/>
    </source>
</evidence>
<evidence type="ECO:0000256" key="8">
    <source>
        <dbReference type="ARBA" id="ARBA00022598"/>
    </source>
</evidence>
<dbReference type="GO" id="GO:0005524">
    <property type="term" value="F:ATP binding"/>
    <property type="evidence" value="ECO:0007669"/>
    <property type="project" value="UniProtKB-UniRule"/>
</dbReference>
<comment type="cofactor">
    <cofactor evidence="1">
        <name>Mn(2+)</name>
        <dbReference type="ChEBI" id="CHEBI:29035"/>
    </cofactor>
</comment>
<dbReference type="PANTHER" id="PTHR23132">
    <property type="entry name" value="D-ALANINE--D-ALANINE LIGASE"/>
    <property type="match status" value="1"/>
</dbReference>
<evidence type="ECO:0000256" key="13">
    <source>
        <dbReference type="ARBA" id="ARBA00022960"/>
    </source>
</evidence>
<dbReference type="Gene3D" id="3.40.50.20">
    <property type="match status" value="1"/>
</dbReference>
<reference evidence="28 29" key="1">
    <citation type="submission" date="2018-06" db="EMBL/GenBank/DDBJ databases">
        <authorList>
            <consortium name="Pathogen Informatics"/>
            <person name="Doyle S."/>
        </authorList>
    </citation>
    <scope>NUCLEOTIDE SEQUENCE [LARGE SCALE GENOMIC DNA]</scope>
    <source>
        <strain evidence="29">NCTC 10815</strain>
    </source>
</reference>
<comment type="pathway">
    <text evidence="18">Glycan biosynthesis.</text>
</comment>
<dbReference type="InterPro" id="IPR011095">
    <property type="entry name" value="Dala_Dala_lig_C"/>
</dbReference>
<evidence type="ECO:0000256" key="26">
    <source>
        <dbReference type="PROSITE-ProRule" id="PRU00409"/>
    </source>
</evidence>
<evidence type="ECO:0000256" key="6">
    <source>
        <dbReference type="ARBA" id="ARBA00012216"/>
    </source>
</evidence>
<dbReference type="InterPro" id="IPR005905">
    <property type="entry name" value="D_ala_D_ala"/>
</dbReference>
<evidence type="ECO:0000256" key="12">
    <source>
        <dbReference type="ARBA" id="ARBA00022842"/>
    </source>
</evidence>
<dbReference type="HAMAP" id="MF_00047">
    <property type="entry name" value="Dala_Dala_lig"/>
    <property type="match status" value="1"/>
</dbReference>
<evidence type="ECO:0000256" key="4">
    <source>
        <dbReference type="ARBA" id="ARBA00004752"/>
    </source>
</evidence>
<dbReference type="PROSITE" id="PS50975">
    <property type="entry name" value="ATP_GRASP"/>
    <property type="match status" value="1"/>
</dbReference>
<evidence type="ECO:0000313" key="29">
    <source>
        <dbReference type="Proteomes" id="UP000254879"/>
    </source>
</evidence>
<dbReference type="InterPro" id="IPR016185">
    <property type="entry name" value="PreATP-grasp_dom_sf"/>
</dbReference>
<evidence type="ECO:0000256" key="22">
    <source>
        <dbReference type="HAMAP-Rule" id="MF_00047"/>
    </source>
</evidence>
<dbReference type="Proteomes" id="UP000254879">
    <property type="component" value="Unassembled WGS sequence"/>
</dbReference>
<dbReference type="GO" id="GO:0005829">
    <property type="term" value="C:cytosol"/>
    <property type="evidence" value="ECO:0007669"/>
    <property type="project" value="TreeGrafter"/>
</dbReference>
<dbReference type="GO" id="GO:0009252">
    <property type="term" value="P:peptidoglycan biosynthetic process"/>
    <property type="evidence" value="ECO:0007669"/>
    <property type="project" value="UniProtKB-UniRule"/>
</dbReference>
<dbReference type="Gene3D" id="3.30.470.20">
    <property type="entry name" value="ATP-grasp fold, B domain"/>
    <property type="match status" value="1"/>
</dbReference>
<organism evidence="28 29">
    <name type="scientific">Listeria grayi</name>
    <name type="common">Listeria murrayi</name>
    <dbReference type="NCBI Taxonomy" id="1641"/>
    <lineage>
        <taxon>Bacteria</taxon>
        <taxon>Bacillati</taxon>
        <taxon>Bacillota</taxon>
        <taxon>Bacilli</taxon>
        <taxon>Bacillales</taxon>
        <taxon>Listeriaceae</taxon>
        <taxon>Listeria</taxon>
    </lineage>
</organism>
<proteinExistence type="inferred from homology"/>
<dbReference type="PIRSF" id="PIRSF039102">
    <property type="entry name" value="Ddl/VanB"/>
    <property type="match status" value="1"/>
</dbReference>
<evidence type="ECO:0000256" key="20">
    <source>
        <dbReference type="ARBA" id="ARBA00076288"/>
    </source>
</evidence>
<evidence type="ECO:0000256" key="18">
    <source>
        <dbReference type="ARBA" id="ARBA00060592"/>
    </source>
</evidence>
<dbReference type="NCBIfam" id="TIGR01205">
    <property type="entry name" value="D_ala_D_alaTIGR"/>
    <property type="match status" value="1"/>
</dbReference>
<evidence type="ECO:0000256" key="16">
    <source>
        <dbReference type="ARBA" id="ARBA00023316"/>
    </source>
</evidence>
<feature type="binding site" evidence="25">
    <location>
        <position position="307"/>
    </location>
    <ligand>
        <name>Mg(2+)</name>
        <dbReference type="ChEBI" id="CHEBI:18420"/>
        <label>1</label>
    </ligand>
</feature>
<evidence type="ECO:0000256" key="2">
    <source>
        <dbReference type="ARBA" id="ARBA00003921"/>
    </source>
</evidence>
<evidence type="ECO:0000259" key="27">
    <source>
        <dbReference type="PROSITE" id="PS50975"/>
    </source>
</evidence>
<evidence type="ECO:0000256" key="19">
    <source>
        <dbReference type="ARBA" id="ARBA00068427"/>
    </source>
</evidence>
<dbReference type="GO" id="GO:0046872">
    <property type="term" value="F:metal ion binding"/>
    <property type="evidence" value="ECO:0007669"/>
    <property type="project" value="UniProtKB-KW"/>
</dbReference>
<dbReference type="InterPro" id="IPR000291">
    <property type="entry name" value="D-Ala_lig_Van_CS"/>
</dbReference>
<dbReference type="PANTHER" id="PTHR23132:SF25">
    <property type="entry name" value="D-ALANINE--D-ALANINE LIGASE A"/>
    <property type="match status" value="1"/>
</dbReference>
<dbReference type="Gene3D" id="3.30.1490.20">
    <property type="entry name" value="ATP-grasp fold, A domain"/>
    <property type="match status" value="1"/>
</dbReference>
<dbReference type="NCBIfam" id="NF002526">
    <property type="entry name" value="PRK01966.1-2"/>
    <property type="match status" value="1"/>
</dbReference>
<dbReference type="AlphaFoldDB" id="A0A378MEG1"/>
<dbReference type="UniPathway" id="UPA00219"/>
<feature type="binding site" evidence="25">
    <location>
        <position position="320"/>
    </location>
    <ligand>
        <name>Mg(2+)</name>
        <dbReference type="ChEBI" id="CHEBI:18420"/>
        <label>1</label>
    </ligand>
</feature>
<evidence type="ECO:0000256" key="1">
    <source>
        <dbReference type="ARBA" id="ARBA00001936"/>
    </source>
</evidence>
<evidence type="ECO:0000256" key="10">
    <source>
        <dbReference type="ARBA" id="ARBA00022741"/>
    </source>
</evidence>
<keyword evidence="14 22" id="KW-0573">Peptidoglycan synthesis</keyword>
<feature type="binding site" evidence="24">
    <location>
        <begin position="224"/>
        <end position="231"/>
    </location>
    <ligand>
        <name>ATP</name>
        <dbReference type="ChEBI" id="CHEBI:30616"/>
    </ligand>
</feature>
<dbReference type="InterPro" id="IPR013815">
    <property type="entry name" value="ATP_grasp_subdomain_1"/>
</dbReference>
<feature type="binding site" evidence="25">
    <location>
        <position position="320"/>
    </location>
    <ligand>
        <name>Mg(2+)</name>
        <dbReference type="ChEBI" id="CHEBI:18420"/>
        <label>2</label>
    </ligand>
</feature>
<accession>A0A378MEG1</accession>
<dbReference type="EC" id="6.3.2.4" evidence="6 22"/>
<name>A0A378MEG1_LISGR</name>
<dbReference type="PROSITE" id="PS00844">
    <property type="entry name" value="DALA_DALA_LIGASE_2"/>
    <property type="match status" value="1"/>
</dbReference>
<dbReference type="InterPro" id="IPR011761">
    <property type="entry name" value="ATP-grasp"/>
</dbReference>
<feature type="binding site" evidence="25">
    <location>
        <position position="322"/>
    </location>
    <ligand>
        <name>Mg(2+)</name>
        <dbReference type="ChEBI" id="CHEBI:18420"/>
        <label>2</label>
    </ligand>
</feature>
<evidence type="ECO:0000256" key="15">
    <source>
        <dbReference type="ARBA" id="ARBA00023211"/>
    </source>
</evidence>
<protein>
    <recommendedName>
        <fullName evidence="19 22">D-alanine--D-alanine ligase</fullName>
        <ecNumber evidence="6 22">6.3.2.4</ecNumber>
    </recommendedName>
    <alternativeName>
        <fullName evidence="21 22">D-Ala-D-Ala ligase</fullName>
    </alternativeName>
    <alternativeName>
        <fullName evidence="20 22">D-alanylalanine synthetase</fullName>
    </alternativeName>
</protein>
<keyword evidence="10 24" id="KW-0547">Nucleotide-binding</keyword>
<keyword evidence="9 25" id="KW-0479">Metal-binding</keyword>
<evidence type="ECO:0000256" key="23">
    <source>
        <dbReference type="PIRSR" id="PIRSR039102-1"/>
    </source>
</evidence>
<evidence type="ECO:0000256" key="3">
    <source>
        <dbReference type="ARBA" id="ARBA00004496"/>
    </source>
</evidence>
<comment type="cofactor">
    <cofactor evidence="25">
        <name>Mg(2+)</name>
        <dbReference type="ChEBI" id="CHEBI:18420"/>
    </cofactor>
    <cofactor evidence="25">
        <name>Mn(2+)</name>
        <dbReference type="ChEBI" id="CHEBI:29035"/>
    </cofactor>
    <text evidence="25">Binds 2 magnesium or manganese ions per subunit.</text>
</comment>
<feature type="active site" evidence="23">
    <location>
        <position position="331"/>
    </location>
</feature>
<keyword evidence="8 22" id="KW-0436">Ligase</keyword>
<dbReference type="GO" id="GO:0008360">
    <property type="term" value="P:regulation of cell shape"/>
    <property type="evidence" value="ECO:0007669"/>
    <property type="project" value="UniProtKB-KW"/>
</dbReference>
<dbReference type="GO" id="GO:0071555">
    <property type="term" value="P:cell wall organization"/>
    <property type="evidence" value="ECO:0007669"/>
    <property type="project" value="UniProtKB-KW"/>
</dbReference>
<evidence type="ECO:0000256" key="7">
    <source>
        <dbReference type="ARBA" id="ARBA00022490"/>
    </source>
</evidence>
<dbReference type="NCBIfam" id="NF002528">
    <property type="entry name" value="PRK01966.1-4"/>
    <property type="match status" value="1"/>
</dbReference>
<evidence type="ECO:0000256" key="21">
    <source>
        <dbReference type="ARBA" id="ARBA00077154"/>
    </source>
</evidence>
<dbReference type="InterPro" id="IPR011127">
    <property type="entry name" value="Dala_Dala_lig_N"/>
</dbReference>
<feature type="binding site" evidence="24">
    <location>
        <begin position="194"/>
        <end position="195"/>
    </location>
    <ligand>
        <name>ATP</name>
        <dbReference type="ChEBI" id="CHEBI:30616"/>
    </ligand>
</feature>
<dbReference type="Pfam" id="PF07478">
    <property type="entry name" value="Dala_Dala_lig_C"/>
    <property type="match status" value="1"/>
</dbReference>
<dbReference type="GO" id="GO:0008716">
    <property type="term" value="F:D-alanine-D-alanine ligase activity"/>
    <property type="evidence" value="ECO:0007669"/>
    <property type="project" value="UniProtKB-UniRule"/>
</dbReference>
<feature type="binding site" evidence="24">
    <location>
        <begin position="186"/>
        <end position="188"/>
    </location>
    <ligand>
        <name>ATP</name>
        <dbReference type="ChEBI" id="CHEBI:30616"/>
    </ligand>
</feature>
<evidence type="ECO:0000256" key="25">
    <source>
        <dbReference type="PIRSR" id="PIRSR039102-3"/>
    </source>
</evidence>
<keyword evidence="11 26" id="KW-0067">ATP-binding</keyword>
<dbReference type="EMBL" id="UGPG01000001">
    <property type="protein sequence ID" value="STY43876.1"/>
    <property type="molecule type" value="Genomic_DNA"/>
</dbReference>
<dbReference type="RefSeq" id="WP_003754812.1">
    <property type="nucleotide sequence ID" value="NZ_CABKNG010000001.1"/>
</dbReference>
<evidence type="ECO:0000256" key="24">
    <source>
        <dbReference type="PIRSR" id="PIRSR039102-2"/>
    </source>
</evidence>
<keyword evidence="13 22" id="KW-0133">Cell shape</keyword>
<feature type="binding site" evidence="24">
    <location>
        <position position="141"/>
    </location>
    <ligand>
        <name>ATP</name>
        <dbReference type="ChEBI" id="CHEBI:30616"/>
    </ligand>
</feature>
<evidence type="ECO:0000256" key="9">
    <source>
        <dbReference type="ARBA" id="ARBA00022723"/>
    </source>
</evidence>
<sequence length="371" mass="40830">MKTKLIVLYGGKSAEHEVSLQTAFSVIGAVQLDKFEIQPIYITNEGEWISGPALTEPIRFAEQLRFLDGETTHLSQTEGEPSHGEWINPGEILGYKTEDTVVFPLLHGPNGEDGTIQGFLEVLQLPYVGNGVLSSAAAMDKIIMKKVFADAAIPQVPAVSLRLVDWQKHQSEMLSDIEEVLQYPVFVKPANLGSSVGITKATSKEALAASINEAFQFDRRIVIEQGVVAREIEIAVLGNDTPVCSVPGEILPEDGLAPFYDYKTKYTDNKTELAIPAKIDPAVLEQMKEYAIQAYLGLDAAGLVRADFFLTQDNQILLNEVNTMPGFTPYSMYPLLWNESGIPYAALIERLVELAKERFAAKSTLKHTLAE</sequence>
<gene>
    <name evidence="22 28" type="primary">ddl</name>
    <name evidence="28" type="ORF">NCTC10815_01185</name>
</gene>
<dbReference type="FunFam" id="3.30.470.20:FF:000008">
    <property type="entry name" value="D-alanine--D-alanine ligase"/>
    <property type="match status" value="1"/>
</dbReference>
<feature type="binding site" evidence="24">
    <location>
        <begin position="319"/>
        <end position="320"/>
    </location>
    <ligand>
        <name>ATP</name>
        <dbReference type="ChEBI" id="CHEBI:30616"/>
    </ligand>
</feature>
<evidence type="ECO:0000313" key="28">
    <source>
        <dbReference type="EMBL" id="STY43876.1"/>
    </source>
</evidence>
<comment type="subcellular location">
    <subcellularLocation>
        <location evidence="3 22">Cytoplasm</location>
    </subcellularLocation>
</comment>
<comment type="catalytic activity">
    <reaction evidence="17 22">
        <text>2 D-alanine + ATP = D-alanyl-D-alanine + ADP + phosphate + H(+)</text>
        <dbReference type="Rhea" id="RHEA:11224"/>
        <dbReference type="ChEBI" id="CHEBI:15378"/>
        <dbReference type="ChEBI" id="CHEBI:30616"/>
        <dbReference type="ChEBI" id="CHEBI:43474"/>
        <dbReference type="ChEBI" id="CHEBI:57416"/>
        <dbReference type="ChEBI" id="CHEBI:57822"/>
        <dbReference type="ChEBI" id="CHEBI:456216"/>
        <dbReference type="EC" id="6.3.2.4"/>
    </reaction>
</comment>
<dbReference type="PROSITE" id="PS00843">
    <property type="entry name" value="DALA_DALA_LIGASE_1"/>
    <property type="match status" value="1"/>
</dbReference>
<comment type="similarity">
    <text evidence="5 22">Belongs to the D-alanine--D-alanine ligase family.</text>
</comment>
<evidence type="ECO:0000256" key="11">
    <source>
        <dbReference type="ARBA" id="ARBA00022840"/>
    </source>
</evidence>
<evidence type="ECO:0000256" key="14">
    <source>
        <dbReference type="ARBA" id="ARBA00022984"/>
    </source>
</evidence>
<keyword evidence="15 25" id="KW-0464">Manganese</keyword>